<proteinExistence type="inferred from homology"/>
<dbReference type="Gene3D" id="1.20.1600.10">
    <property type="entry name" value="Outer membrane efflux proteins (OEP)"/>
    <property type="match status" value="1"/>
</dbReference>
<comment type="caution">
    <text evidence="8">The sequence shown here is derived from an EMBL/GenBank/DDBJ whole genome shotgun (WGS) entry which is preliminary data.</text>
</comment>
<dbReference type="Pfam" id="PF02321">
    <property type="entry name" value="OEP"/>
    <property type="match status" value="2"/>
</dbReference>
<evidence type="ECO:0000256" key="6">
    <source>
        <dbReference type="ARBA" id="ARBA00023136"/>
    </source>
</evidence>
<evidence type="ECO:0000256" key="1">
    <source>
        <dbReference type="ARBA" id="ARBA00004442"/>
    </source>
</evidence>
<dbReference type="Proteomes" id="UP001595681">
    <property type="component" value="Unassembled WGS sequence"/>
</dbReference>
<dbReference type="EMBL" id="JBHRVU010000004">
    <property type="protein sequence ID" value="MFC3440408.1"/>
    <property type="molecule type" value="Genomic_DNA"/>
</dbReference>
<evidence type="ECO:0000313" key="8">
    <source>
        <dbReference type="EMBL" id="MFC3440408.1"/>
    </source>
</evidence>
<comment type="subcellular location">
    <subcellularLocation>
        <location evidence="1">Cell outer membrane</location>
    </subcellularLocation>
</comment>
<evidence type="ECO:0000313" key="9">
    <source>
        <dbReference type="Proteomes" id="UP001595681"/>
    </source>
</evidence>
<keyword evidence="6" id="KW-0472">Membrane</keyword>
<dbReference type="RefSeq" id="WP_380793405.1">
    <property type="nucleotide sequence ID" value="NZ_JBHRVU010000004.1"/>
</dbReference>
<keyword evidence="7" id="KW-0998">Cell outer membrane</keyword>
<dbReference type="PANTHER" id="PTHR30026">
    <property type="entry name" value="OUTER MEMBRANE PROTEIN TOLC"/>
    <property type="match status" value="1"/>
</dbReference>
<evidence type="ECO:0000256" key="7">
    <source>
        <dbReference type="ARBA" id="ARBA00023237"/>
    </source>
</evidence>
<organism evidence="8 9">
    <name type="scientific">Sphingobium rhizovicinum</name>
    <dbReference type="NCBI Taxonomy" id="432308"/>
    <lineage>
        <taxon>Bacteria</taxon>
        <taxon>Pseudomonadati</taxon>
        <taxon>Pseudomonadota</taxon>
        <taxon>Alphaproteobacteria</taxon>
        <taxon>Sphingomonadales</taxon>
        <taxon>Sphingomonadaceae</taxon>
        <taxon>Sphingobium</taxon>
    </lineage>
</organism>
<comment type="similarity">
    <text evidence="2">Belongs to the outer membrane factor (OMF) (TC 1.B.17) family.</text>
</comment>
<dbReference type="InterPro" id="IPR003423">
    <property type="entry name" value="OMP_efflux"/>
</dbReference>
<evidence type="ECO:0000256" key="5">
    <source>
        <dbReference type="ARBA" id="ARBA00022692"/>
    </source>
</evidence>
<evidence type="ECO:0000256" key="4">
    <source>
        <dbReference type="ARBA" id="ARBA00022452"/>
    </source>
</evidence>
<gene>
    <name evidence="8" type="ORF">ACFOKF_04200</name>
</gene>
<keyword evidence="4" id="KW-1134">Transmembrane beta strand</keyword>
<dbReference type="PANTHER" id="PTHR30026:SF22">
    <property type="entry name" value="OUTER MEMBRANE EFFLUX PROTEIN"/>
    <property type="match status" value="1"/>
</dbReference>
<name>A0ABV7NB47_9SPHN</name>
<keyword evidence="3" id="KW-0813">Transport</keyword>
<dbReference type="SUPFAM" id="SSF56954">
    <property type="entry name" value="Outer membrane efflux proteins (OEP)"/>
    <property type="match status" value="1"/>
</dbReference>
<sequence length="424" mass="46209">MRNADATSDPALFQGEVETAVQTNIVIDEAQAGEREARAARVQARSALFPTIDLSIDANRSLARNFSNDIGNIIERSRPEGRTDATASMRQRLLDFGSASIRISAATARLEAARLTTRTQGEDVALRTIAAWYAIFAQRLMEQAAIDYGARQEKVRDQLERRITQGYSARGDMPRVESSIANTQLRLARFRRDLNTAEAQYRTLTGHDAPAQIGRAPLPRDLPTDAADLEALLLQSPIVRKAEAEARAARQDARAARAERLPSIAAGIDAGRYGVFENPGDYDVRGRIILRAQLGAGFNAKADQATARADAADAYATRVRQDALRDAQTALTDLKALQAQVDAAHAAYLASRDTRDVIAARFASSQGTLFDLQSAEDNYFYSAANYVQSLSDRDAAHFILLAKTGQLLPHLAISIASSDRIARP</sequence>
<reference evidence="9" key="1">
    <citation type="journal article" date="2019" name="Int. J. Syst. Evol. Microbiol.">
        <title>The Global Catalogue of Microorganisms (GCM) 10K type strain sequencing project: providing services to taxonomists for standard genome sequencing and annotation.</title>
        <authorList>
            <consortium name="The Broad Institute Genomics Platform"/>
            <consortium name="The Broad Institute Genome Sequencing Center for Infectious Disease"/>
            <person name="Wu L."/>
            <person name="Ma J."/>
        </authorList>
    </citation>
    <scope>NUCLEOTIDE SEQUENCE [LARGE SCALE GENOMIC DNA]</scope>
    <source>
        <strain evidence="9">CCM 7491</strain>
    </source>
</reference>
<accession>A0ABV7NB47</accession>
<protein>
    <submittedName>
        <fullName evidence="8">TolC family protein</fullName>
    </submittedName>
</protein>
<dbReference type="InterPro" id="IPR051906">
    <property type="entry name" value="TolC-like"/>
</dbReference>
<evidence type="ECO:0000256" key="2">
    <source>
        <dbReference type="ARBA" id="ARBA00007613"/>
    </source>
</evidence>
<keyword evidence="5" id="KW-0812">Transmembrane</keyword>
<evidence type="ECO:0000256" key="3">
    <source>
        <dbReference type="ARBA" id="ARBA00022448"/>
    </source>
</evidence>
<keyword evidence="9" id="KW-1185">Reference proteome</keyword>